<evidence type="ECO:0000256" key="3">
    <source>
        <dbReference type="ARBA" id="ARBA00022491"/>
    </source>
</evidence>
<dbReference type="InterPro" id="IPR011006">
    <property type="entry name" value="CheY-like_superfamily"/>
</dbReference>
<evidence type="ECO:0000256" key="5">
    <source>
        <dbReference type="ARBA" id="ARBA00023012"/>
    </source>
</evidence>
<keyword evidence="9" id="KW-0804">Transcription</keyword>
<feature type="domain" description="Response regulatory" evidence="12">
    <location>
        <begin position="6"/>
        <end position="120"/>
    </location>
</feature>
<evidence type="ECO:0000256" key="1">
    <source>
        <dbReference type="ARBA" id="ARBA00004496"/>
    </source>
</evidence>
<dbReference type="PROSITE" id="PS50110">
    <property type="entry name" value="RESPONSE_REGULATORY"/>
    <property type="match status" value="1"/>
</dbReference>
<dbReference type="Gene3D" id="6.10.250.690">
    <property type="match status" value="1"/>
</dbReference>
<dbReference type="SMART" id="SM00862">
    <property type="entry name" value="Trans_reg_C"/>
    <property type="match status" value="1"/>
</dbReference>
<dbReference type="SUPFAM" id="SSF46894">
    <property type="entry name" value="C-terminal effector domain of the bipartite response regulators"/>
    <property type="match status" value="1"/>
</dbReference>
<dbReference type="AlphaFoldDB" id="A0A6S6TYU0"/>
<name>A0A6S6TYU0_9GAMM</name>
<dbReference type="SMART" id="SM00448">
    <property type="entry name" value="REC"/>
    <property type="match status" value="1"/>
</dbReference>
<dbReference type="SUPFAM" id="SSF52172">
    <property type="entry name" value="CheY-like"/>
    <property type="match status" value="1"/>
</dbReference>
<evidence type="ECO:0000256" key="10">
    <source>
        <dbReference type="PROSITE-ProRule" id="PRU00169"/>
    </source>
</evidence>
<evidence type="ECO:0000256" key="9">
    <source>
        <dbReference type="ARBA" id="ARBA00023163"/>
    </source>
</evidence>
<dbReference type="EMBL" id="CACVAY010000141">
    <property type="protein sequence ID" value="CAA6827665.1"/>
    <property type="molecule type" value="Genomic_DNA"/>
</dbReference>
<dbReference type="GO" id="GO:0005829">
    <property type="term" value="C:cytosol"/>
    <property type="evidence" value="ECO:0007669"/>
    <property type="project" value="TreeGrafter"/>
</dbReference>
<evidence type="ECO:0000256" key="8">
    <source>
        <dbReference type="ARBA" id="ARBA00023159"/>
    </source>
</evidence>
<reference evidence="14" key="1">
    <citation type="submission" date="2020-01" db="EMBL/GenBank/DDBJ databases">
        <authorList>
            <person name="Meier V. D."/>
            <person name="Meier V D."/>
        </authorList>
    </citation>
    <scope>NUCLEOTIDE SEQUENCE</scope>
    <source>
        <strain evidence="14">HLG_WM_MAG_07</strain>
    </source>
</reference>
<evidence type="ECO:0000259" key="13">
    <source>
        <dbReference type="PROSITE" id="PS51755"/>
    </source>
</evidence>
<dbReference type="InterPro" id="IPR036388">
    <property type="entry name" value="WH-like_DNA-bd_sf"/>
</dbReference>
<dbReference type="GO" id="GO:0032993">
    <property type="term" value="C:protein-DNA complex"/>
    <property type="evidence" value="ECO:0007669"/>
    <property type="project" value="TreeGrafter"/>
</dbReference>
<keyword evidence="3" id="KW-0678">Repressor</keyword>
<dbReference type="GO" id="GO:0006355">
    <property type="term" value="P:regulation of DNA-templated transcription"/>
    <property type="evidence" value="ECO:0007669"/>
    <property type="project" value="InterPro"/>
</dbReference>
<dbReference type="CDD" id="cd00383">
    <property type="entry name" value="trans_reg_C"/>
    <property type="match status" value="1"/>
</dbReference>
<accession>A0A6S6TYU0</accession>
<keyword evidence="5" id="KW-0902">Two-component regulatory system</keyword>
<feature type="domain" description="OmpR/PhoB-type" evidence="13">
    <location>
        <begin position="129"/>
        <end position="228"/>
    </location>
</feature>
<sequence>MDASYNILVIDDDEIIHNLLSSYFSTRNYTVFSAFRCEDADKYLQEQRIDIIILDVVLPGKSGLQLVETLKAKYEDLPVLMLSSQGSVGDRILGLEIGADDYLSKPFSVRELELRIKKLLGAFYAKRHSVSDVRQHWVLNAEHECVTRDGLKVKLTNTETKLLELFINNPNTSFSRDDLSIALYGNEHNPLDRSLDAHINRLRKKIEDDPKEPRYLKTVWGKGYRFFNA</sequence>
<proteinExistence type="predicted"/>
<dbReference type="Gene3D" id="1.10.10.10">
    <property type="entry name" value="Winged helix-like DNA-binding domain superfamily/Winged helix DNA-binding domain"/>
    <property type="match status" value="1"/>
</dbReference>
<dbReference type="InterPro" id="IPR016032">
    <property type="entry name" value="Sig_transdc_resp-reg_C-effctor"/>
</dbReference>
<feature type="DNA-binding region" description="OmpR/PhoB-type" evidence="11">
    <location>
        <begin position="129"/>
        <end position="228"/>
    </location>
</feature>
<keyword evidence="6" id="KW-0805">Transcription regulation</keyword>
<evidence type="ECO:0000256" key="11">
    <source>
        <dbReference type="PROSITE-ProRule" id="PRU01091"/>
    </source>
</evidence>
<dbReference type="InterPro" id="IPR001867">
    <property type="entry name" value="OmpR/PhoB-type_DNA-bd"/>
</dbReference>
<evidence type="ECO:0000256" key="7">
    <source>
        <dbReference type="ARBA" id="ARBA00023125"/>
    </source>
</evidence>
<dbReference type="PANTHER" id="PTHR48111:SF55">
    <property type="entry name" value="AEROBIC RESPIRATION CONTROL PROTEIN ARCA"/>
    <property type="match status" value="1"/>
</dbReference>
<keyword evidence="2" id="KW-0963">Cytoplasm</keyword>
<protein>
    <submittedName>
        <fullName evidence="14">Phosphate regulon transcriptional regulatory protein PhoB (SphR)</fullName>
    </submittedName>
</protein>
<keyword evidence="4 10" id="KW-0597">Phosphoprotein</keyword>
<evidence type="ECO:0000256" key="6">
    <source>
        <dbReference type="ARBA" id="ARBA00023015"/>
    </source>
</evidence>
<comment type="subcellular location">
    <subcellularLocation>
        <location evidence="1">Cytoplasm</location>
    </subcellularLocation>
</comment>
<dbReference type="PANTHER" id="PTHR48111">
    <property type="entry name" value="REGULATOR OF RPOS"/>
    <property type="match status" value="1"/>
</dbReference>
<keyword evidence="7 11" id="KW-0238">DNA-binding</keyword>
<dbReference type="Pfam" id="PF00486">
    <property type="entry name" value="Trans_reg_C"/>
    <property type="match status" value="1"/>
</dbReference>
<dbReference type="GO" id="GO:0000156">
    <property type="term" value="F:phosphorelay response regulator activity"/>
    <property type="evidence" value="ECO:0007669"/>
    <property type="project" value="TreeGrafter"/>
</dbReference>
<dbReference type="CDD" id="cd17574">
    <property type="entry name" value="REC_OmpR"/>
    <property type="match status" value="1"/>
</dbReference>
<gene>
    <name evidence="14" type="ORF">HELGO_WM8455</name>
</gene>
<evidence type="ECO:0000313" key="14">
    <source>
        <dbReference type="EMBL" id="CAA6827665.1"/>
    </source>
</evidence>
<dbReference type="Pfam" id="PF00072">
    <property type="entry name" value="Response_reg"/>
    <property type="match status" value="1"/>
</dbReference>
<dbReference type="InterPro" id="IPR001789">
    <property type="entry name" value="Sig_transdc_resp-reg_receiver"/>
</dbReference>
<dbReference type="InterPro" id="IPR039420">
    <property type="entry name" value="WalR-like"/>
</dbReference>
<keyword evidence="8" id="KW-0010">Activator</keyword>
<organism evidence="14">
    <name type="scientific">uncultured Thiotrichaceae bacterium</name>
    <dbReference type="NCBI Taxonomy" id="298394"/>
    <lineage>
        <taxon>Bacteria</taxon>
        <taxon>Pseudomonadati</taxon>
        <taxon>Pseudomonadota</taxon>
        <taxon>Gammaproteobacteria</taxon>
        <taxon>Thiotrichales</taxon>
        <taxon>Thiotrichaceae</taxon>
        <taxon>environmental samples</taxon>
    </lineage>
</organism>
<evidence type="ECO:0000259" key="12">
    <source>
        <dbReference type="PROSITE" id="PS50110"/>
    </source>
</evidence>
<evidence type="ECO:0000256" key="2">
    <source>
        <dbReference type="ARBA" id="ARBA00022490"/>
    </source>
</evidence>
<dbReference type="GO" id="GO:0000976">
    <property type="term" value="F:transcription cis-regulatory region binding"/>
    <property type="evidence" value="ECO:0007669"/>
    <property type="project" value="TreeGrafter"/>
</dbReference>
<dbReference type="PROSITE" id="PS51755">
    <property type="entry name" value="OMPR_PHOB"/>
    <property type="match status" value="1"/>
</dbReference>
<feature type="modified residue" description="4-aspartylphosphate" evidence="10">
    <location>
        <position position="55"/>
    </location>
</feature>
<evidence type="ECO:0000256" key="4">
    <source>
        <dbReference type="ARBA" id="ARBA00022553"/>
    </source>
</evidence>
<dbReference type="Gene3D" id="3.40.50.2300">
    <property type="match status" value="1"/>
</dbReference>